<accession>A0A1V8SWQ7</accession>
<evidence type="ECO:0000313" key="8">
    <source>
        <dbReference type="EMBL" id="OQO03595.1"/>
    </source>
</evidence>
<reference evidence="9" key="1">
    <citation type="submission" date="2017-03" db="EMBL/GenBank/DDBJ databases">
        <title>Genomes of endolithic fungi from Antarctica.</title>
        <authorList>
            <person name="Coleine C."/>
            <person name="Masonjones S."/>
            <person name="Stajich J.E."/>
        </authorList>
    </citation>
    <scope>NUCLEOTIDE SEQUENCE [LARGE SCALE GENOMIC DNA]</scope>
    <source>
        <strain evidence="9">CCFEE 5527</strain>
    </source>
</reference>
<gene>
    <name evidence="8" type="ORF">B0A48_10260</name>
</gene>
<evidence type="ECO:0000256" key="2">
    <source>
        <dbReference type="ARBA" id="ARBA00022741"/>
    </source>
</evidence>
<dbReference type="STRING" id="1507870.A0A1V8SWQ7"/>
<dbReference type="InterPro" id="IPR032677">
    <property type="entry name" value="GTP_cyclohydro_II"/>
</dbReference>
<evidence type="ECO:0000256" key="3">
    <source>
        <dbReference type="ARBA" id="ARBA00022801"/>
    </source>
</evidence>
<evidence type="ECO:0000313" key="9">
    <source>
        <dbReference type="Proteomes" id="UP000192596"/>
    </source>
</evidence>
<feature type="domain" description="GTP cyclohydrolase II" evidence="6">
    <location>
        <begin position="333"/>
        <end position="475"/>
    </location>
</feature>
<keyword evidence="3" id="KW-0378">Hydrolase</keyword>
<evidence type="ECO:0000259" key="7">
    <source>
        <dbReference type="Pfam" id="PF12471"/>
    </source>
</evidence>
<feature type="domain" description="GTP cyclohydrolase N-terminal" evidence="7">
    <location>
        <begin position="108"/>
        <end position="300"/>
    </location>
</feature>
<keyword evidence="2" id="KW-0547">Nucleotide-binding</keyword>
<evidence type="ECO:0000256" key="5">
    <source>
        <dbReference type="SAM" id="MobiDB-lite"/>
    </source>
</evidence>
<dbReference type="GO" id="GO:0009231">
    <property type="term" value="P:riboflavin biosynthetic process"/>
    <property type="evidence" value="ECO:0007669"/>
    <property type="project" value="InterPro"/>
</dbReference>
<dbReference type="NCBIfam" id="NF005536">
    <property type="entry name" value="PRK07198.1"/>
    <property type="match status" value="1"/>
</dbReference>
<dbReference type="Pfam" id="PF12471">
    <property type="entry name" value="GTP_CH_N"/>
    <property type="match status" value="1"/>
</dbReference>
<feature type="region of interest" description="Disordered" evidence="5">
    <location>
        <begin position="79"/>
        <end position="115"/>
    </location>
</feature>
<dbReference type="SUPFAM" id="SSF142695">
    <property type="entry name" value="RibA-like"/>
    <property type="match status" value="1"/>
</dbReference>
<dbReference type="PANTHER" id="PTHR47259">
    <property type="match status" value="1"/>
</dbReference>
<keyword evidence="9" id="KW-1185">Reference proteome</keyword>
<dbReference type="Pfam" id="PF00925">
    <property type="entry name" value="GTP_cyclohydro2"/>
    <property type="match status" value="1"/>
</dbReference>
<dbReference type="OrthoDB" id="57939at2759"/>
<dbReference type="InParanoid" id="A0A1V8SWQ7"/>
<evidence type="ECO:0000259" key="6">
    <source>
        <dbReference type="Pfam" id="PF00925"/>
    </source>
</evidence>
<dbReference type="Proteomes" id="UP000192596">
    <property type="component" value="Unassembled WGS sequence"/>
</dbReference>
<dbReference type="Gene3D" id="3.40.50.10990">
    <property type="entry name" value="GTP cyclohydrolase II"/>
    <property type="match status" value="1"/>
</dbReference>
<evidence type="ECO:0000256" key="4">
    <source>
        <dbReference type="ARBA" id="ARBA00023134"/>
    </source>
</evidence>
<comment type="similarity">
    <text evidence="1">Belongs to the GTP cyclohydrolase II family.</text>
</comment>
<dbReference type="GO" id="GO:0005525">
    <property type="term" value="F:GTP binding"/>
    <property type="evidence" value="ECO:0007669"/>
    <property type="project" value="UniProtKB-KW"/>
</dbReference>
<dbReference type="InterPro" id="IPR036144">
    <property type="entry name" value="RibA-like_sf"/>
</dbReference>
<dbReference type="EMBL" id="NAJO01000024">
    <property type="protein sequence ID" value="OQO03595.1"/>
    <property type="molecule type" value="Genomic_DNA"/>
</dbReference>
<dbReference type="InterPro" id="IPR000926">
    <property type="entry name" value="RibA"/>
</dbReference>
<dbReference type="PANTHER" id="PTHR47259:SF2">
    <property type="entry name" value="URACIL-REGULATED PROTEIN 1"/>
    <property type="match status" value="1"/>
</dbReference>
<keyword evidence="4" id="KW-0342">GTP-binding</keyword>
<dbReference type="GO" id="GO:0003935">
    <property type="term" value="F:GTP cyclohydrolase II activity"/>
    <property type="evidence" value="ECO:0007669"/>
    <property type="project" value="InterPro"/>
</dbReference>
<organism evidence="8 9">
    <name type="scientific">Cryoendolithus antarcticus</name>
    <dbReference type="NCBI Taxonomy" id="1507870"/>
    <lineage>
        <taxon>Eukaryota</taxon>
        <taxon>Fungi</taxon>
        <taxon>Dikarya</taxon>
        <taxon>Ascomycota</taxon>
        <taxon>Pezizomycotina</taxon>
        <taxon>Dothideomycetes</taxon>
        <taxon>Dothideomycetidae</taxon>
        <taxon>Cladosporiales</taxon>
        <taxon>Cladosporiaceae</taxon>
        <taxon>Cryoendolithus</taxon>
    </lineage>
</organism>
<dbReference type="InterPro" id="IPR022163">
    <property type="entry name" value="GTP_CH_N"/>
</dbReference>
<comment type="caution">
    <text evidence="8">The sequence shown here is derived from an EMBL/GenBank/DDBJ whole genome shotgun (WGS) entry which is preliminary data.</text>
</comment>
<proteinExistence type="inferred from homology"/>
<evidence type="ECO:0000256" key="1">
    <source>
        <dbReference type="ARBA" id="ARBA00008131"/>
    </source>
</evidence>
<name>A0A1V8SWQ7_9PEZI</name>
<protein>
    <submittedName>
        <fullName evidence="8">Uracil-regulated protein 1</fullName>
    </submittedName>
</protein>
<dbReference type="AlphaFoldDB" id="A0A1V8SWQ7"/>
<dbReference type="CDD" id="cd00641">
    <property type="entry name" value="GTP_cyclohydro2"/>
    <property type="match status" value="1"/>
</dbReference>
<sequence>MATNGTPPADTHALLLEILASIKSLRQDHVGLSSTVDAIEGRVNTLAGVKQLKDGLARDASIASPKIPPMVHRSRESITSLDGDGKDVNPDAPLSTSPPPRRPSTTSKIILTSYPGQSGVDPISLKWGASDPKERGPVVVNRGSTTIRKRNAVGAHGGSYAIYYALAVGSQQLNTDHIPDFTNTEPAANIGPFPAWGDPKKIVAMDPLGHLAPWLFKDIIQKDHVDIRPTIAVTRAHMLLPELKESVAAGRLVPDGTICMNDKGELAVTKVAVEPVWYLPGIAERFNIDEGTLRRSLFENTGGSYPELITRNDIKVFLPPIGGLTVYIFGDPAKMSDEKLSLALRVHDECNGSDVFGSDICTCRPYLIFGIEEAVKEAQKGGSGVVIYFRKEGRALGEVTKYLVYNARKRGSDKASEYFKRTENIAGVKDMRFQSLMPDILHWLGIKKIDRMLSMSDMKHDAIVEQGIPIIERVPIPDELIPEDGKVEIDAKIHAGYFTTGRVMTLEELGSVQGRPWEDVDVSDLLKGFAEM</sequence>